<feature type="domain" description="7 transmembrane helices usually fused to an inactive transglutaminase" evidence="3">
    <location>
        <begin position="262"/>
        <end position="506"/>
    </location>
</feature>
<dbReference type="InterPro" id="IPR025840">
    <property type="entry name" value="7TM_transglut"/>
</dbReference>
<evidence type="ECO:0000313" key="5">
    <source>
        <dbReference type="Proteomes" id="UP001150830"/>
    </source>
</evidence>
<dbReference type="AlphaFoldDB" id="A0A9X3IT74"/>
<dbReference type="EMBL" id="JAPNOA010000059">
    <property type="protein sequence ID" value="MCY0967192.1"/>
    <property type="molecule type" value="Genomic_DNA"/>
</dbReference>
<accession>A0A9X3IT74</accession>
<proteinExistence type="predicted"/>
<feature type="transmembrane region" description="Helical" evidence="1">
    <location>
        <begin position="475"/>
        <end position="498"/>
    </location>
</feature>
<feature type="transmembrane region" description="Helical" evidence="1">
    <location>
        <begin position="385"/>
        <end position="406"/>
    </location>
</feature>
<evidence type="ECO:0000256" key="1">
    <source>
        <dbReference type="SAM" id="Phobius"/>
    </source>
</evidence>
<name>A0A9X3IT74_9GAMM</name>
<feature type="transmembrane region" description="Helical" evidence="1">
    <location>
        <begin position="347"/>
        <end position="373"/>
    </location>
</feature>
<dbReference type="Pfam" id="PF14400">
    <property type="entry name" value="Transglut_i_TM"/>
    <property type="match status" value="1"/>
</dbReference>
<dbReference type="RefSeq" id="WP_283175398.1">
    <property type="nucleotide sequence ID" value="NZ_JAPNOA010000059.1"/>
</dbReference>
<feature type="transmembrane region" description="Helical" evidence="1">
    <location>
        <begin position="6"/>
        <end position="23"/>
    </location>
</feature>
<feature type="domain" description="Inactive transglutaminase fused to 7 transmembrane helices" evidence="2">
    <location>
        <begin position="24"/>
        <end position="182"/>
    </location>
</feature>
<comment type="caution">
    <text evidence="4">The sequence shown here is derived from an EMBL/GenBank/DDBJ whole genome shotgun (WGS) entry which is preliminary data.</text>
</comment>
<evidence type="ECO:0000259" key="2">
    <source>
        <dbReference type="Pfam" id="PF14400"/>
    </source>
</evidence>
<gene>
    <name evidence="4" type="ORF">OUO13_18600</name>
</gene>
<evidence type="ECO:0000259" key="3">
    <source>
        <dbReference type="Pfam" id="PF14402"/>
    </source>
</evidence>
<keyword evidence="5" id="KW-1185">Reference proteome</keyword>
<sequence>MKRPVPYYFVICTLILIGAGLILHRHWVYEIPLTPGESQTIWSLEAKVQFMANGEPVRASLARPSNQPGFMVLRDSGASPGYGLNFIDAPAPMAEWTIRQANGMQMLFYRVEVLQSENSGDLPPEAPPVLQTHEWKEPFASAVRVILDRVYSTSADHFSLTRELLKAFAAEPAEQNVELLMNEFGNDRPEQLAYMLNKAGVPARVVYGLYLQDGRRQQDLTPLIRVWQGDKSQVFPIPGYSPNLVGTEDMGPLLLWEQRGAPVLDVMGARDSQVRFSMIRREESTYATVANTLSSQYNLFNFSIHSLPVEEQAMFKTILLLPIGALVVCFLRILVGLKTSGTFMPVLIALAFIQTSLVTGLIGFLLVVAAGLVLRSYLSKMNLLLVARITSVIICVVAIIGVFSVLSYKFGLTEGLKITFFPMIILSWTVERMSILWEEEGPREVVTQVGGSLLTAVLAYWAMNNPWVRHLTFNFIGIQFVILGLVLLLGSYTGYRLLELKRFVAFTR</sequence>
<dbReference type="Proteomes" id="UP001150830">
    <property type="component" value="Unassembled WGS sequence"/>
</dbReference>
<feature type="transmembrane region" description="Helical" evidence="1">
    <location>
        <begin position="313"/>
        <end position="335"/>
    </location>
</feature>
<evidence type="ECO:0000313" key="4">
    <source>
        <dbReference type="EMBL" id="MCY0967192.1"/>
    </source>
</evidence>
<feature type="transmembrane region" description="Helical" evidence="1">
    <location>
        <begin position="418"/>
        <end position="438"/>
    </location>
</feature>
<dbReference type="InterPro" id="IPR025838">
    <property type="entry name" value="Transglut_i_TM"/>
</dbReference>
<organism evidence="4 5">
    <name type="scientific">Parathalassolituus penaei</name>
    <dbReference type="NCBI Taxonomy" id="2997323"/>
    <lineage>
        <taxon>Bacteria</taxon>
        <taxon>Pseudomonadati</taxon>
        <taxon>Pseudomonadota</taxon>
        <taxon>Gammaproteobacteria</taxon>
        <taxon>Oceanospirillales</taxon>
        <taxon>Oceanospirillaceae</taxon>
        <taxon>Parathalassolituus</taxon>
    </lineage>
</organism>
<protein>
    <submittedName>
        <fullName evidence="4">Inactive transglutaminase family protein</fullName>
    </submittedName>
</protein>
<keyword evidence="1" id="KW-0472">Membrane</keyword>
<keyword evidence="1" id="KW-0812">Transmembrane</keyword>
<reference evidence="4" key="1">
    <citation type="submission" date="2022-11" db="EMBL/GenBank/DDBJ databases">
        <title>Parathalassolutuus dongxingensis gen. nov., sp. nov., a novel member of family Oceanospirillaceae isolated from a coastal shrimp pond in Guangxi, China.</title>
        <authorList>
            <person name="Chen H."/>
        </authorList>
    </citation>
    <scope>NUCLEOTIDE SEQUENCE</scope>
    <source>
        <strain evidence="4">G-43</strain>
    </source>
</reference>
<feature type="transmembrane region" description="Helical" evidence="1">
    <location>
        <begin position="445"/>
        <end position="463"/>
    </location>
</feature>
<dbReference type="Pfam" id="PF14402">
    <property type="entry name" value="7TM_transglut"/>
    <property type="match status" value="1"/>
</dbReference>
<keyword evidence="1" id="KW-1133">Transmembrane helix</keyword>